<evidence type="ECO:0000256" key="5">
    <source>
        <dbReference type="ARBA" id="ARBA00022679"/>
    </source>
</evidence>
<gene>
    <name evidence="13" type="ORF">CEPIT_LOCUS14873</name>
</gene>
<evidence type="ECO:0000259" key="11">
    <source>
        <dbReference type="Pfam" id="PF03007"/>
    </source>
</evidence>
<evidence type="ECO:0000256" key="3">
    <source>
        <dbReference type="ARBA" id="ARBA00004771"/>
    </source>
</evidence>
<comment type="subcellular location">
    <subcellularLocation>
        <location evidence="1">Cell membrane</location>
        <topology evidence="1">Single-pass membrane protein</topology>
    </subcellularLocation>
    <subcellularLocation>
        <location evidence="2">Endoplasmic reticulum membrane</location>
    </subcellularLocation>
</comment>
<comment type="catalytic activity">
    <reaction evidence="9">
        <text>a long chain fatty alcohol + a fatty acyl-CoA = a long-chain alcohol wax ester + CoA</text>
        <dbReference type="Rhea" id="RHEA:38443"/>
        <dbReference type="ChEBI" id="CHEBI:17135"/>
        <dbReference type="ChEBI" id="CHEBI:57287"/>
        <dbReference type="ChEBI" id="CHEBI:77636"/>
        <dbReference type="ChEBI" id="CHEBI:235323"/>
        <dbReference type="EC" id="2.3.1.75"/>
    </reaction>
</comment>
<accession>A0AAV0DFC4</accession>
<comment type="catalytic activity">
    <reaction evidence="10">
        <text>an acyl-CoA + a 1,2-diacyl-sn-glycerol = a triacyl-sn-glycerol + CoA</text>
        <dbReference type="Rhea" id="RHEA:10868"/>
        <dbReference type="ChEBI" id="CHEBI:17815"/>
        <dbReference type="ChEBI" id="CHEBI:57287"/>
        <dbReference type="ChEBI" id="CHEBI:58342"/>
        <dbReference type="ChEBI" id="CHEBI:64615"/>
        <dbReference type="EC" id="2.3.1.20"/>
    </reaction>
</comment>
<reference evidence="13" key="1">
    <citation type="submission" date="2022-07" db="EMBL/GenBank/DDBJ databases">
        <authorList>
            <person name="Macas J."/>
            <person name="Novak P."/>
            <person name="Neumann P."/>
        </authorList>
    </citation>
    <scope>NUCLEOTIDE SEQUENCE</scope>
</reference>
<evidence type="ECO:0000256" key="9">
    <source>
        <dbReference type="ARBA" id="ARBA00047604"/>
    </source>
</evidence>
<feature type="domain" description="O-acyltransferase WSD1-like N-terminal" evidence="11">
    <location>
        <begin position="106"/>
        <end position="265"/>
    </location>
</feature>
<dbReference type="AlphaFoldDB" id="A0AAV0DFC4"/>
<dbReference type="GO" id="GO:0005886">
    <property type="term" value="C:plasma membrane"/>
    <property type="evidence" value="ECO:0007669"/>
    <property type="project" value="UniProtKB-SubCell"/>
</dbReference>
<sequence length="471" mass="53087">MEYVLDGEEGVEPASPSAQYLNSKVLSLSIIAVLETKVAFEIDETELVSIVKDVFLPINRRFSSIMVNEKNGEKKWKSVEVNPIDHLKFPTYPIGKPLEYYDKCLSEYLTNIALDPFPQSRPLWEIHIFRYPTSNAAGNCIFKLHHSLGDGYSLMGALLSCLQRAGNSKLPLTFPRRERSKTERDNFIGGVFKAVPRFLSGIVHTALDFSWSVLKSSLVDDDRTAIHSQDDGVEFRPISLTTMSFSLNLLTQIKSSLNVTINDVMTGIVTFGIRLYMQEIDKETCNGRCTSLVLFNTRATKGYTSVDEMIKPNAEMPWGNRFTFLAFEIPKLVFGSESSDPLGFVFRAHHMVKRQKSSASVYLNSQLLEFLRKFRGPEATSGYLHGMLRNTSITMSNMIGPVEETTVINHPVKDIYFFVAGSPQSLSLTMVSYMGNLRLAIVFEKDFIDADKLKSSIQYAFDEIFKLSVQS</sequence>
<feature type="domain" description="O-acyltransferase WSD1 C-terminal" evidence="12">
    <location>
        <begin position="318"/>
        <end position="464"/>
    </location>
</feature>
<dbReference type="GO" id="GO:0019432">
    <property type="term" value="P:triglyceride biosynthetic process"/>
    <property type="evidence" value="ECO:0007669"/>
    <property type="project" value="TreeGrafter"/>
</dbReference>
<dbReference type="PANTHER" id="PTHR31650">
    <property type="entry name" value="O-ACYLTRANSFERASE (WSD1-LIKE) FAMILY PROTEIN"/>
    <property type="match status" value="1"/>
</dbReference>
<evidence type="ECO:0000256" key="10">
    <source>
        <dbReference type="ARBA" id="ARBA00048109"/>
    </source>
</evidence>
<evidence type="ECO:0000313" key="13">
    <source>
        <dbReference type="EMBL" id="CAH9099242.1"/>
    </source>
</evidence>
<dbReference type="PANTHER" id="PTHR31650:SF51">
    <property type="entry name" value="O-ACYLTRANSFERASE WSD1-LIKE ISOFORM X1"/>
    <property type="match status" value="1"/>
</dbReference>
<dbReference type="GO" id="GO:0005789">
    <property type="term" value="C:endoplasmic reticulum membrane"/>
    <property type="evidence" value="ECO:0007669"/>
    <property type="project" value="UniProtKB-SubCell"/>
</dbReference>
<evidence type="ECO:0000256" key="2">
    <source>
        <dbReference type="ARBA" id="ARBA00004586"/>
    </source>
</evidence>
<evidence type="ECO:0000256" key="1">
    <source>
        <dbReference type="ARBA" id="ARBA00004162"/>
    </source>
</evidence>
<dbReference type="GO" id="GO:0047196">
    <property type="term" value="F:long-chain-alcohol O-fatty-acyltransferase activity"/>
    <property type="evidence" value="ECO:0007669"/>
    <property type="project" value="UniProtKB-EC"/>
</dbReference>
<dbReference type="InterPro" id="IPR004255">
    <property type="entry name" value="O-acyltransferase_WSD1_N"/>
</dbReference>
<comment type="pathway">
    <text evidence="4">Lipid metabolism.</text>
</comment>
<evidence type="ECO:0000313" key="14">
    <source>
        <dbReference type="Proteomes" id="UP001152523"/>
    </source>
</evidence>
<dbReference type="GO" id="GO:0004144">
    <property type="term" value="F:diacylglycerol O-acyltransferase activity"/>
    <property type="evidence" value="ECO:0007669"/>
    <property type="project" value="UniProtKB-EC"/>
</dbReference>
<dbReference type="Proteomes" id="UP001152523">
    <property type="component" value="Unassembled WGS sequence"/>
</dbReference>
<comment type="pathway">
    <text evidence="3">Glycerolipid metabolism; triacylglycerol biosynthesis.</text>
</comment>
<comment type="caution">
    <text evidence="13">The sequence shown here is derived from an EMBL/GenBank/DDBJ whole genome shotgun (WGS) entry which is preliminary data.</text>
</comment>
<dbReference type="InterPro" id="IPR009721">
    <property type="entry name" value="O-acyltransferase_WSD1_C"/>
</dbReference>
<protein>
    <recommendedName>
        <fullName evidence="15">Diacylglycerol O-acyltransferase</fullName>
    </recommendedName>
</protein>
<name>A0AAV0DFC4_9ASTE</name>
<dbReference type="InterPro" id="IPR045034">
    <property type="entry name" value="O-acyltransferase_WSD1-like"/>
</dbReference>
<keyword evidence="7" id="KW-0012">Acyltransferase</keyword>
<organism evidence="13 14">
    <name type="scientific">Cuscuta epithymum</name>
    <dbReference type="NCBI Taxonomy" id="186058"/>
    <lineage>
        <taxon>Eukaryota</taxon>
        <taxon>Viridiplantae</taxon>
        <taxon>Streptophyta</taxon>
        <taxon>Embryophyta</taxon>
        <taxon>Tracheophyta</taxon>
        <taxon>Spermatophyta</taxon>
        <taxon>Magnoliopsida</taxon>
        <taxon>eudicotyledons</taxon>
        <taxon>Gunneridae</taxon>
        <taxon>Pentapetalae</taxon>
        <taxon>asterids</taxon>
        <taxon>lamiids</taxon>
        <taxon>Solanales</taxon>
        <taxon>Convolvulaceae</taxon>
        <taxon>Cuscuteae</taxon>
        <taxon>Cuscuta</taxon>
        <taxon>Cuscuta subgen. Cuscuta</taxon>
    </lineage>
</organism>
<evidence type="ECO:0000256" key="8">
    <source>
        <dbReference type="ARBA" id="ARBA00024360"/>
    </source>
</evidence>
<keyword evidence="5" id="KW-0808">Transferase</keyword>
<comment type="similarity">
    <text evidence="8">In the N-terminal section; belongs to the long-chain O-acyltransferase family.</text>
</comment>
<dbReference type="Pfam" id="PF03007">
    <property type="entry name" value="WS_DGAT_cat"/>
    <property type="match status" value="1"/>
</dbReference>
<evidence type="ECO:0000259" key="12">
    <source>
        <dbReference type="Pfam" id="PF06974"/>
    </source>
</evidence>
<evidence type="ECO:0008006" key="15">
    <source>
        <dbReference type="Google" id="ProtNLM"/>
    </source>
</evidence>
<dbReference type="EMBL" id="CAMAPF010000104">
    <property type="protein sequence ID" value="CAH9099242.1"/>
    <property type="molecule type" value="Genomic_DNA"/>
</dbReference>
<evidence type="ECO:0000256" key="4">
    <source>
        <dbReference type="ARBA" id="ARBA00005189"/>
    </source>
</evidence>
<dbReference type="Pfam" id="PF06974">
    <property type="entry name" value="WS_DGAT_C"/>
    <property type="match status" value="1"/>
</dbReference>
<keyword evidence="14" id="KW-1185">Reference proteome</keyword>
<evidence type="ECO:0000256" key="6">
    <source>
        <dbReference type="ARBA" id="ARBA00022824"/>
    </source>
</evidence>
<keyword evidence="6" id="KW-0256">Endoplasmic reticulum</keyword>
<evidence type="ECO:0000256" key="7">
    <source>
        <dbReference type="ARBA" id="ARBA00023315"/>
    </source>
</evidence>
<proteinExistence type="inferred from homology"/>